<dbReference type="InterPro" id="IPR022602">
    <property type="entry name" value="DUF2813"/>
</dbReference>
<protein>
    <submittedName>
        <fullName evidence="2">AAA family ATPase</fullName>
    </submittedName>
</protein>
<feature type="coiled-coil region" evidence="1">
    <location>
        <begin position="286"/>
        <end position="345"/>
    </location>
</feature>
<organism evidence="2 3">
    <name type="scientific">Peptococcus simiae</name>
    <dbReference type="NCBI Taxonomy" id="1643805"/>
    <lineage>
        <taxon>Bacteria</taxon>
        <taxon>Bacillati</taxon>
        <taxon>Bacillota</taxon>
        <taxon>Clostridia</taxon>
        <taxon>Eubacteriales</taxon>
        <taxon>Peptococcaceae</taxon>
        <taxon>Peptococcus</taxon>
    </lineage>
</organism>
<name>A0ABW9GZZ5_9FIRM</name>
<dbReference type="SUPFAM" id="SSF52540">
    <property type="entry name" value="P-loop containing nucleoside triphosphate hydrolases"/>
    <property type="match status" value="1"/>
</dbReference>
<feature type="coiled-coil region" evidence="1">
    <location>
        <begin position="402"/>
        <end position="429"/>
    </location>
</feature>
<dbReference type="PANTHER" id="PTHR32182:SF0">
    <property type="entry name" value="DNA REPLICATION AND REPAIR PROTEIN RECF"/>
    <property type="match status" value="1"/>
</dbReference>
<reference evidence="2 3" key="1">
    <citation type="journal article" date="2016" name="Int. J. Syst. Evol. Microbiol.">
        <title>Peptococcus simiae sp. nov., isolated from rhesus macaque faeces and emended description of the genus Peptococcus.</title>
        <authorList>
            <person name="Shkoporov A.N."/>
            <person name="Efimov B.A."/>
            <person name="Kondova I."/>
            <person name="Ouwerling B."/>
            <person name="Chaplin A.V."/>
            <person name="Shcherbakova V.A."/>
            <person name="Langermans J.A.M."/>
        </authorList>
    </citation>
    <scope>NUCLEOTIDE SEQUENCE [LARGE SCALE GENOMIC DNA]</scope>
    <source>
        <strain evidence="2 3">M108</strain>
    </source>
</reference>
<keyword evidence="1" id="KW-0175">Coiled coil</keyword>
<evidence type="ECO:0000313" key="3">
    <source>
        <dbReference type="Proteomes" id="UP001631949"/>
    </source>
</evidence>
<feature type="coiled-coil region" evidence="1">
    <location>
        <begin position="234"/>
        <end position="261"/>
    </location>
</feature>
<dbReference type="Gene3D" id="3.40.50.300">
    <property type="entry name" value="P-loop containing nucleotide triphosphate hydrolases"/>
    <property type="match status" value="1"/>
</dbReference>
<dbReference type="Pfam" id="PF11398">
    <property type="entry name" value="DUF2813"/>
    <property type="match status" value="1"/>
</dbReference>
<evidence type="ECO:0000256" key="1">
    <source>
        <dbReference type="SAM" id="Coils"/>
    </source>
</evidence>
<accession>A0ABW9GZZ5</accession>
<sequence>MFLKTIHLKNFQGIKDLSFDLGQTTRIYGDNATGKTTVANALSWLLFDKSSTGEKGFSPKTIGPEGEEHGLEHSVTAIFSDGAEEVELRKVFYEKYTKSRGKATEEFAGHTTDYFIDAVPQKKKDFDKFIESRFGSPERLQILTDPLFFSETLPWEKRRAILIGMSGGLSDNEVLLSLGSKVANLRAFLEKKPLTVDELTKMLKAQKRDLAKDIEAIPARIDEANLAKPDVTLAGNEKARVAELEAEATRLRAVIAEKKAADGVASEVERLTKEIFSVRQSFTIEKAKMQADLVQEEQKHELQKRDLEHAQKDLLHTIRLVEEEVEALTKARQDLIVEFQTVKNEKFVHNSICPTCGQAISPEKLKEAEADFNQDRAERLESINKKGQACNKKAIGAKTLEVSKLHKQAAELDEEISQLNKALSDLNTAYSEELSILAQSAEMQEVDLKEAISQIQSDAEDFSVDTSAGEAALKKAQEEQEALRALLSQAALVEAQDKRIEELQAEQKKLSAKYEELEGLLYETEIFTRAKASALHERINSRFTSVRFVLTEEQVNGGVKDVCNVLVPRDDGAYIPFSSANNAARINAGLEIISALSECWETQVPVVVDNAESVTNLVTGDLQTLALYVSEDDKVLRVETEEN</sequence>
<dbReference type="Proteomes" id="UP001631949">
    <property type="component" value="Unassembled WGS sequence"/>
</dbReference>
<dbReference type="PANTHER" id="PTHR32182">
    <property type="entry name" value="DNA REPLICATION AND REPAIR PROTEIN RECF"/>
    <property type="match status" value="1"/>
</dbReference>
<gene>
    <name evidence="2" type="ORF">ACKQTC_07330</name>
</gene>
<dbReference type="RefSeq" id="WP_408977792.1">
    <property type="nucleotide sequence ID" value="NZ_JBJUVG010000010.1"/>
</dbReference>
<dbReference type="InterPro" id="IPR027417">
    <property type="entry name" value="P-loop_NTPase"/>
</dbReference>
<proteinExistence type="predicted"/>
<feature type="coiled-coil region" evidence="1">
    <location>
        <begin position="473"/>
        <end position="520"/>
    </location>
</feature>
<keyword evidence="3" id="KW-1185">Reference proteome</keyword>
<comment type="caution">
    <text evidence="2">The sequence shown here is derived from an EMBL/GenBank/DDBJ whole genome shotgun (WGS) entry which is preliminary data.</text>
</comment>
<dbReference type="EMBL" id="JBJUVG010000010">
    <property type="protein sequence ID" value="MFM9414177.1"/>
    <property type="molecule type" value="Genomic_DNA"/>
</dbReference>
<evidence type="ECO:0000313" key="2">
    <source>
        <dbReference type="EMBL" id="MFM9414177.1"/>
    </source>
</evidence>